<proteinExistence type="inferred from homology"/>
<evidence type="ECO:0000256" key="1">
    <source>
        <dbReference type="ARBA" id="ARBA00010613"/>
    </source>
</evidence>
<dbReference type="InterPro" id="IPR052737">
    <property type="entry name" value="Omega-amidase_YafV"/>
</dbReference>
<dbReference type="Proteomes" id="UP000294749">
    <property type="component" value="Unassembled WGS sequence"/>
</dbReference>
<dbReference type="GO" id="GO:0050152">
    <property type="term" value="F:omega-amidase activity"/>
    <property type="evidence" value="ECO:0007669"/>
    <property type="project" value="UniProtKB-EC"/>
</dbReference>
<protein>
    <recommendedName>
        <fullName evidence="5">Omega-amidase YafV</fullName>
        <ecNumber evidence="3">3.5.1.3</ecNumber>
    </recommendedName>
</protein>
<dbReference type="PROSITE" id="PS50263">
    <property type="entry name" value="CN_HYDROLASE"/>
    <property type="match status" value="1"/>
</dbReference>
<dbReference type="EC" id="3.5.1.3" evidence="3"/>
<gene>
    <name evidence="7" type="ORF">CLV90_3178</name>
</gene>
<dbReference type="SUPFAM" id="SSF56317">
    <property type="entry name" value="Carbon-nitrogen hydrolase"/>
    <property type="match status" value="1"/>
</dbReference>
<feature type="domain" description="CN hydrolase" evidence="6">
    <location>
        <begin position="8"/>
        <end position="243"/>
    </location>
</feature>
<evidence type="ECO:0000256" key="5">
    <source>
        <dbReference type="ARBA" id="ARBA00072139"/>
    </source>
</evidence>
<organism evidence="7 8">
    <name type="scientific">Maribacter spongiicola</name>
    <dbReference type="NCBI Taxonomy" id="1206753"/>
    <lineage>
        <taxon>Bacteria</taxon>
        <taxon>Pseudomonadati</taxon>
        <taxon>Bacteroidota</taxon>
        <taxon>Flavobacteriia</taxon>
        <taxon>Flavobacteriales</taxon>
        <taxon>Flavobacteriaceae</taxon>
        <taxon>Maribacter</taxon>
    </lineage>
</organism>
<dbReference type="AlphaFoldDB" id="A0A4R7JWR4"/>
<dbReference type="InterPro" id="IPR003010">
    <property type="entry name" value="C-N_Hydrolase"/>
</dbReference>
<comment type="similarity">
    <text evidence="1">Belongs to the carbon-nitrogen hydrolase superfamily. NIT1/NIT2 family.</text>
</comment>
<comment type="catalytic activity">
    <reaction evidence="4">
        <text>a monoamide of a dicarboxylate + H2O = a dicarboxylate + NH4(+)</text>
        <dbReference type="Rhea" id="RHEA:11716"/>
        <dbReference type="ChEBI" id="CHEBI:15377"/>
        <dbReference type="ChEBI" id="CHEBI:28938"/>
        <dbReference type="ChEBI" id="CHEBI:28965"/>
        <dbReference type="ChEBI" id="CHEBI:77450"/>
        <dbReference type="EC" id="3.5.1.3"/>
    </reaction>
</comment>
<dbReference type="PANTHER" id="PTHR47799">
    <property type="entry name" value="OMEGA-AMIDASE YAFV"/>
    <property type="match status" value="1"/>
</dbReference>
<evidence type="ECO:0000256" key="2">
    <source>
        <dbReference type="ARBA" id="ARBA00022801"/>
    </source>
</evidence>
<dbReference type="RefSeq" id="WP_133688433.1">
    <property type="nucleotide sequence ID" value="NZ_SOAY01000013.1"/>
</dbReference>
<name>A0A4R7JWR4_9FLAO</name>
<dbReference type="FunFam" id="3.60.110.10:FF:000004">
    <property type="entry name" value="Carbon-nitrogen hydrolase"/>
    <property type="match status" value="1"/>
</dbReference>
<evidence type="ECO:0000313" key="7">
    <source>
        <dbReference type="EMBL" id="TDT41947.1"/>
    </source>
</evidence>
<dbReference type="EMBL" id="SOAY01000013">
    <property type="protein sequence ID" value="TDT41947.1"/>
    <property type="molecule type" value="Genomic_DNA"/>
</dbReference>
<dbReference type="PANTHER" id="PTHR47799:SF1">
    <property type="entry name" value="OMEGA-AMIDASE YAFV"/>
    <property type="match status" value="1"/>
</dbReference>
<dbReference type="OrthoDB" id="9811121at2"/>
<dbReference type="NCBIfam" id="NF007757">
    <property type="entry name" value="PRK10438.1"/>
    <property type="match status" value="1"/>
</dbReference>
<dbReference type="GO" id="GO:0106008">
    <property type="term" value="F:2-oxoglutaramate amidase activity"/>
    <property type="evidence" value="ECO:0007669"/>
    <property type="project" value="TreeGrafter"/>
</dbReference>
<sequence>MQQNNSRLKIALIQSSLHWENPNANRDMFGNKIEQIEQDVDLIVLPEMFTTGFTMSPANIDIHEGVITLDWMKKIATCKNSAIIGSTVFHDNGNYYNRLLVVKPNGEYESYDKRHTFTLAGEHEKYTAGTERLIVNFRGFAICPLVCYDLRFPVWSRNTENFDVLLYTANWPTPRINAWDALLKARAIENMVYCVGVNRVGIDEVGHLYPGHSSLYDPLGGLISLTEKEETIIVEIEKEKIDLVRKKLRFLNDRDHFTLSN</sequence>
<keyword evidence="8" id="KW-1185">Reference proteome</keyword>
<accession>A0A4R7JWR4</accession>
<dbReference type="InterPro" id="IPR036526">
    <property type="entry name" value="C-N_Hydrolase_sf"/>
</dbReference>
<dbReference type="Gene3D" id="3.60.110.10">
    <property type="entry name" value="Carbon-nitrogen hydrolase"/>
    <property type="match status" value="1"/>
</dbReference>
<evidence type="ECO:0000259" key="6">
    <source>
        <dbReference type="PROSITE" id="PS50263"/>
    </source>
</evidence>
<reference evidence="7 8" key="1">
    <citation type="submission" date="2019-03" db="EMBL/GenBank/DDBJ databases">
        <title>Genomic Encyclopedia of Archaeal and Bacterial Type Strains, Phase II (KMG-II): from individual species to whole genera.</title>
        <authorList>
            <person name="Goeker M."/>
        </authorList>
    </citation>
    <scope>NUCLEOTIDE SEQUENCE [LARGE SCALE GENOMIC DNA]</scope>
    <source>
        <strain evidence="7 8">DSM 25233</strain>
    </source>
</reference>
<comment type="caution">
    <text evidence="7">The sequence shown here is derived from an EMBL/GenBank/DDBJ whole genome shotgun (WGS) entry which is preliminary data.</text>
</comment>
<evidence type="ECO:0000256" key="4">
    <source>
        <dbReference type="ARBA" id="ARBA00052904"/>
    </source>
</evidence>
<keyword evidence="2 7" id="KW-0378">Hydrolase</keyword>
<evidence type="ECO:0000313" key="8">
    <source>
        <dbReference type="Proteomes" id="UP000294749"/>
    </source>
</evidence>
<dbReference type="CDD" id="cd07575">
    <property type="entry name" value="Xc-1258_like"/>
    <property type="match status" value="1"/>
</dbReference>
<evidence type="ECO:0000256" key="3">
    <source>
        <dbReference type="ARBA" id="ARBA00039118"/>
    </source>
</evidence>
<dbReference type="Pfam" id="PF00795">
    <property type="entry name" value="CN_hydrolase"/>
    <property type="match status" value="1"/>
</dbReference>